<dbReference type="CDD" id="cd12148">
    <property type="entry name" value="fungal_TF_MHR"/>
    <property type="match status" value="1"/>
</dbReference>
<evidence type="ECO:0000256" key="4">
    <source>
        <dbReference type="ARBA" id="ARBA00023125"/>
    </source>
</evidence>
<sequence length="586" mass="66063">MPDKVEGVKPHACVNCSRAKAKCVWLDKDNGICQRCSKHDLACSKSDSVSKRRRGKATHSKVLEQKLDDIMNFLTREKDHALSPVQPAERSSTPCEAGGSATEPQTSHQPQPLAQPSDYAATKMLQGSISIVPGFEISFYEADQALHEYRKTMVPELPFVPLPTENSTILLKEKPLLLKTILSVCRPPSPEISAVFQTWFRQQIADETVVLMNKNVELIQAILVYLAWNDIYFYALAKDTSLLQLAIGLIEDLRLNRSQNTSDHSCGSIVEDAAQLRNDVQPQPNQTNEDQRTLLGVYYLTSTLCSLLGKRNRLEYTAHFDDCCKQLERDQSFTTDSLLVNLVRIQRITTKVSDCYRESIINTTNGPIGGLHSMTVISIENELESFMKQLPTEVKWNHLLQTHYAAARIRLFEPFKYGERNQTIEFAHIRRQMIWQCLSSTQALLEAFRTVPVQSYLSLTFVSILHAALAIIKCFRLLTVDDQAWDASVARSMYNLPQSLDQLSRLFDAASSSGSPRSGIILNGRPMFSEYAEAYRGIGRWYLTKVDASAVRSSPTLEEPFNTYGVDPYGFDFWTQLSELTNGLVP</sequence>
<keyword evidence="6" id="KW-0539">Nucleus</keyword>
<dbReference type="InterPro" id="IPR036864">
    <property type="entry name" value="Zn2-C6_fun-type_DNA-bd_sf"/>
</dbReference>
<dbReference type="EMBL" id="MSFO01000003">
    <property type="protein sequence ID" value="PLB49975.1"/>
    <property type="molecule type" value="Genomic_DNA"/>
</dbReference>
<dbReference type="PANTHER" id="PTHR31845">
    <property type="entry name" value="FINGER DOMAIN PROTEIN, PUTATIVE-RELATED"/>
    <property type="match status" value="1"/>
</dbReference>
<keyword evidence="10" id="KW-1185">Reference proteome</keyword>
<dbReference type="CDD" id="cd00067">
    <property type="entry name" value="GAL4"/>
    <property type="match status" value="1"/>
</dbReference>
<dbReference type="RefSeq" id="XP_024705277.1">
    <property type="nucleotide sequence ID" value="XM_024846540.1"/>
</dbReference>
<dbReference type="GO" id="GO:0009893">
    <property type="term" value="P:positive regulation of metabolic process"/>
    <property type="evidence" value="ECO:0007669"/>
    <property type="project" value="UniProtKB-ARBA"/>
</dbReference>
<dbReference type="GO" id="GO:0005634">
    <property type="term" value="C:nucleus"/>
    <property type="evidence" value="ECO:0007669"/>
    <property type="project" value="UniProtKB-SubCell"/>
</dbReference>
<dbReference type="GeneID" id="36554239"/>
<dbReference type="PROSITE" id="PS00463">
    <property type="entry name" value="ZN2_CY6_FUNGAL_1"/>
    <property type="match status" value="1"/>
</dbReference>
<evidence type="ECO:0000256" key="3">
    <source>
        <dbReference type="ARBA" id="ARBA00023015"/>
    </source>
</evidence>
<dbReference type="AlphaFoldDB" id="A0A2I2GAS6"/>
<dbReference type="SUPFAM" id="SSF57701">
    <property type="entry name" value="Zn2/Cys6 DNA-binding domain"/>
    <property type="match status" value="1"/>
</dbReference>
<evidence type="ECO:0000256" key="5">
    <source>
        <dbReference type="ARBA" id="ARBA00023163"/>
    </source>
</evidence>
<keyword evidence="5" id="KW-0804">Transcription</keyword>
<dbReference type="InterPro" id="IPR051089">
    <property type="entry name" value="prtT"/>
</dbReference>
<proteinExistence type="predicted"/>
<evidence type="ECO:0000256" key="7">
    <source>
        <dbReference type="SAM" id="MobiDB-lite"/>
    </source>
</evidence>
<dbReference type="GO" id="GO:0000976">
    <property type="term" value="F:transcription cis-regulatory region binding"/>
    <property type="evidence" value="ECO:0007669"/>
    <property type="project" value="TreeGrafter"/>
</dbReference>
<comment type="caution">
    <text evidence="9">The sequence shown here is derived from an EMBL/GenBank/DDBJ whole genome shotgun (WGS) entry which is preliminary data.</text>
</comment>
<evidence type="ECO:0000256" key="2">
    <source>
        <dbReference type="ARBA" id="ARBA00022833"/>
    </source>
</evidence>
<evidence type="ECO:0000259" key="8">
    <source>
        <dbReference type="PROSITE" id="PS00463"/>
    </source>
</evidence>
<keyword evidence="3" id="KW-0805">Transcription regulation</keyword>
<reference evidence="9 10" key="1">
    <citation type="submission" date="2016-12" db="EMBL/GenBank/DDBJ databases">
        <title>The genomes of Aspergillus section Nigri reveals drivers in fungal speciation.</title>
        <authorList>
            <consortium name="DOE Joint Genome Institute"/>
            <person name="Vesth T.C."/>
            <person name="Nybo J."/>
            <person name="Theobald S."/>
            <person name="Brandl J."/>
            <person name="Frisvad J.C."/>
            <person name="Nielsen K.F."/>
            <person name="Lyhne E.K."/>
            <person name="Kogle M.E."/>
            <person name="Kuo A."/>
            <person name="Riley R."/>
            <person name="Clum A."/>
            <person name="Nolan M."/>
            <person name="Lipzen A."/>
            <person name="Salamov A."/>
            <person name="Henrissat B."/>
            <person name="Wiebenga A."/>
            <person name="De Vries R.P."/>
            <person name="Grigoriev I.V."/>
            <person name="Mortensen U.H."/>
            <person name="Andersen M.R."/>
            <person name="Baker S.E."/>
        </authorList>
    </citation>
    <scope>NUCLEOTIDE SEQUENCE [LARGE SCALE GENOMIC DNA]</scope>
    <source>
        <strain evidence="9 10">IBT 23096</strain>
    </source>
</reference>
<dbReference type="GO" id="GO:0000981">
    <property type="term" value="F:DNA-binding transcription factor activity, RNA polymerase II-specific"/>
    <property type="evidence" value="ECO:0007669"/>
    <property type="project" value="InterPro"/>
</dbReference>
<accession>A0A2I2GAS6</accession>
<gene>
    <name evidence="9" type="ORF">P170DRAFT_404656</name>
</gene>
<keyword evidence="2" id="KW-0862">Zinc</keyword>
<evidence type="ECO:0000256" key="1">
    <source>
        <dbReference type="ARBA" id="ARBA00004123"/>
    </source>
</evidence>
<dbReference type="OrthoDB" id="5226580at2759"/>
<evidence type="ECO:0000313" key="10">
    <source>
        <dbReference type="Proteomes" id="UP000234275"/>
    </source>
</evidence>
<dbReference type="PANTHER" id="PTHR31845:SF10">
    <property type="entry name" value="ZN(II)2CYS6 TRANSCRIPTION FACTOR (EUROFUNG)"/>
    <property type="match status" value="1"/>
</dbReference>
<protein>
    <recommendedName>
        <fullName evidence="8">Zn(2)-C6 fungal-type domain-containing protein</fullName>
    </recommendedName>
</protein>
<dbReference type="GO" id="GO:0008270">
    <property type="term" value="F:zinc ion binding"/>
    <property type="evidence" value="ECO:0007669"/>
    <property type="project" value="InterPro"/>
</dbReference>
<evidence type="ECO:0000313" key="9">
    <source>
        <dbReference type="EMBL" id="PLB49975.1"/>
    </source>
</evidence>
<name>A0A2I2GAS6_9EURO</name>
<feature type="compositionally biased region" description="Polar residues" evidence="7">
    <location>
        <begin position="102"/>
        <end position="114"/>
    </location>
</feature>
<dbReference type="VEuPathDB" id="FungiDB:P170DRAFT_404656"/>
<keyword evidence="4" id="KW-0238">DNA-binding</keyword>
<feature type="region of interest" description="Disordered" evidence="7">
    <location>
        <begin position="80"/>
        <end position="115"/>
    </location>
</feature>
<organism evidence="9 10">
    <name type="scientific">Aspergillus steynii IBT 23096</name>
    <dbReference type="NCBI Taxonomy" id="1392250"/>
    <lineage>
        <taxon>Eukaryota</taxon>
        <taxon>Fungi</taxon>
        <taxon>Dikarya</taxon>
        <taxon>Ascomycota</taxon>
        <taxon>Pezizomycotina</taxon>
        <taxon>Eurotiomycetes</taxon>
        <taxon>Eurotiomycetidae</taxon>
        <taxon>Eurotiales</taxon>
        <taxon>Aspergillaceae</taxon>
        <taxon>Aspergillus</taxon>
        <taxon>Aspergillus subgen. Circumdati</taxon>
    </lineage>
</organism>
<dbReference type="STRING" id="1392250.A0A2I2GAS6"/>
<evidence type="ECO:0000256" key="6">
    <source>
        <dbReference type="ARBA" id="ARBA00023242"/>
    </source>
</evidence>
<dbReference type="Gene3D" id="4.10.240.10">
    <property type="entry name" value="Zn(2)-C6 fungal-type DNA-binding domain"/>
    <property type="match status" value="1"/>
</dbReference>
<dbReference type="InterPro" id="IPR001138">
    <property type="entry name" value="Zn2Cys6_DnaBD"/>
</dbReference>
<feature type="domain" description="Zn(2)-C6 fungal-type" evidence="8">
    <location>
        <begin position="12"/>
        <end position="43"/>
    </location>
</feature>
<comment type="subcellular location">
    <subcellularLocation>
        <location evidence="1">Nucleus</location>
    </subcellularLocation>
</comment>
<dbReference type="Proteomes" id="UP000234275">
    <property type="component" value="Unassembled WGS sequence"/>
</dbReference>